<accession>A0A7W6CCC1</accession>
<dbReference type="Proteomes" id="UP000565286">
    <property type="component" value="Unassembled WGS sequence"/>
</dbReference>
<gene>
    <name evidence="2" type="ORF">GGQ73_001835</name>
</gene>
<protein>
    <submittedName>
        <fullName evidence="2">Uncharacterized protein</fullName>
    </submittedName>
</protein>
<comment type="caution">
    <text evidence="2">The sequence shown here is derived from an EMBL/GenBank/DDBJ whole genome shotgun (WGS) entry which is preliminary data.</text>
</comment>
<dbReference type="AlphaFoldDB" id="A0A7W6CCC1"/>
<name>A0A7W6CCC1_9HYPH</name>
<keyword evidence="3" id="KW-1185">Reference proteome</keyword>
<reference evidence="2 3" key="1">
    <citation type="submission" date="2020-08" db="EMBL/GenBank/DDBJ databases">
        <title>Genomic Encyclopedia of Type Strains, Phase IV (KMG-IV): sequencing the most valuable type-strain genomes for metagenomic binning, comparative biology and taxonomic classification.</title>
        <authorList>
            <person name="Goeker M."/>
        </authorList>
    </citation>
    <scope>NUCLEOTIDE SEQUENCE [LARGE SCALE GENOMIC DNA]</scope>
    <source>
        <strain evidence="2 3">DSM 26438</strain>
    </source>
</reference>
<proteinExistence type="predicted"/>
<dbReference type="EMBL" id="JACIDV010000004">
    <property type="protein sequence ID" value="MBB3945900.1"/>
    <property type="molecule type" value="Genomic_DNA"/>
</dbReference>
<dbReference type="RefSeq" id="WP_183895657.1">
    <property type="nucleotide sequence ID" value="NZ_JACIDV010000004.1"/>
</dbReference>
<sequence>MKKPQPKIPYITWRNGRPRFEPSKTLRDRGYKGQDLRNETDQSWMTAGQAMDWS</sequence>
<evidence type="ECO:0000313" key="2">
    <source>
        <dbReference type="EMBL" id="MBB3945900.1"/>
    </source>
</evidence>
<feature type="compositionally biased region" description="Basic and acidic residues" evidence="1">
    <location>
        <begin position="18"/>
        <end position="40"/>
    </location>
</feature>
<feature type="region of interest" description="Disordered" evidence="1">
    <location>
        <begin position="1"/>
        <end position="54"/>
    </location>
</feature>
<evidence type="ECO:0000313" key="3">
    <source>
        <dbReference type="Proteomes" id="UP000565286"/>
    </source>
</evidence>
<organism evidence="2 3">
    <name type="scientific">Rhizobium skierniewicense</name>
    <dbReference type="NCBI Taxonomy" id="984260"/>
    <lineage>
        <taxon>Bacteria</taxon>
        <taxon>Pseudomonadati</taxon>
        <taxon>Pseudomonadota</taxon>
        <taxon>Alphaproteobacteria</taxon>
        <taxon>Hyphomicrobiales</taxon>
        <taxon>Rhizobiaceae</taxon>
        <taxon>Rhizobium/Agrobacterium group</taxon>
        <taxon>Rhizobium</taxon>
    </lineage>
</organism>
<evidence type="ECO:0000256" key="1">
    <source>
        <dbReference type="SAM" id="MobiDB-lite"/>
    </source>
</evidence>